<dbReference type="Proteomes" id="UP000234331">
    <property type="component" value="Unassembled WGS sequence"/>
</dbReference>
<sequence>MSLAVRGQRNAHDYLASILEYNQR</sequence>
<organism evidence="1 2">
    <name type="scientific">Frankia canadensis</name>
    <dbReference type="NCBI Taxonomy" id="1836972"/>
    <lineage>
        <taxon>Bacteria</taxon>
        <taxon>Bacillati</taxon>
        <taxon>Actinomycetota</taxon>
        <taxon>Actinomycetes</taxon>
        <taxon>Frankiales</taxon>
        <taxon>Frankiaceae</taxon>
        <taxon>Frankia</taxon>
    </lineage>
</organism>
<evidence type="ECO:0000313" key="1">
    <source>
        <dbReference type="EMBL" id="SNQ45360.1"/>
    </source>
</evidence>
<name>A0A2I2KI64_9ACTN</name>
<proteinExistence type="predicted"/>
<dbReference type="EMBL" id="FZMO01000001">
    <property type="protein sequence ID" value="SNQ45360.1"/>
    <property type="molecule type" value="Genomic_DNA"/>
</dbReference>
<accession>A0A2I2KI64</accession>
<protein>
    <submittedName>
        <fullName evidence="1">Uncharacterized protein</fullName>
    </submittedName>
</protein>
<gene>
    <name evidence="1" type="ORF">FRACA_10119</name>
</gene>
<reference evidence="1 2" key="1">
    <citation type="submission" date="2017-06" db="EMBL/GenBank/DDBJ databases">
        <authorList>
            <person name="Kim H.J."/>
            <person name="Triplett B.A."/>
        </authorList>
    </citation>
    <scope>NUCLEOTIDE SEQUENCE [LARGE SCALE GENOMIC DNA]</scope>
    <source>
        <strain evidence="1">FRACA_ARgP5</strain>
    </source>
</reference>
<keyword evidence="2" id="KW-1185">Reference proteome</keyword>
<evidence type="ECO:0000313" key="2">
    <source>
        <dbReference type="Proteomes" id="UP000234331"/>
    </source>
</evidence>
<dbReference type="AlphaFoldDB" id="A0A2I2KI64"/>